<comment type="caution">
    <text evidence="1">The sequence shown here is derived from an EMBL/GenBank/DDBJ whole genome shotgun (WGS) entry which is preliminary data.</text>
</comment>
<evidence type="ECO:0000313" key="2">
    <source>
        <dbReference type="Proteomes" id="UP000799764"/>
    </source>
</evidence>
<sequence length="195" mass="21409">MLLWRSARPGTVSGWSTVDQIRQATSKSAGVGPSCGLRREMYREGCAMQLAPARIRVLASGCTREPSALRFGVPALAEALGWPGAVPVPHEQISTRTTGKTLRAMRWLAGCLRLSTIVARAGGYSSNLYHPVHMVPMVNIPSRDDYSQYSACGFLIVDSNYKVVSRKVVQRLRINHRFTRSSCLTPLPHTVSPMV</sequence>
<protein>
    <submittedName>
        <fullName evidence="1">Uncharacterized protein</fullName>
    </submittedName>
</protein>
<proteinExistence type="predicted"/>
<accession>A0A9P4PTN1</accession>
<reference evidence="1" key="1">
    <citation type="journal article" date="2020" name="Stud. Mycol.">
        <title>101 Dothideomycetes genomes: a test case for predicting lifestyles and emergence of pathogens.</title>
        <authorList>
            <person name="Haridas S."/>
            <person name="Albert R."/>
            <person name="Binder M."/>
            <person name="Bloem J."/>
            <person name="Labutti K."/>
            <person name="Salamov A."/>
            <person name="Andreopoulos B."/>
            <person name="Baker S."/>
            <person name="Barry K."/>
            <person name="Bills G."/>
            <person name="Bluhm B."/>
            <person name="Cannon C."/>
            <person name="Castanera R."/>
            <person name="Culley D."/>
            <person name="Daum C."/>
            <person name="Ezra D."/>
            <person name="Gonzalez J."/>
            <person name="Henrissat B."/>
            <person name="Kuo A."/>
            <person name="Liang C."/>
            <person name="Lipzen A."/>
            <person name="Lutzoni F."/>
            <person name="Magnuson J."/>
            <person name="Mondo S."/>
            <person name="Nolan M."/>
            <person name="Ohm R."/>
            <person name="Pangilinan J."/>
            <person name="Park H.-J."/>
            <person name="Ramirez L."/>
            <person name="Alfaro M."/>
            <person name="Sun H."/>
            <person name="Tritt A."/>
            <person name="Yoshinaga Y."/>
            <person name="Zwiers L.-H."/>
            <person name="Turgeon B."/>
            <person name="Goodwin S."/>
            <person name="Spatafora J."/>
            <person name="Crous P."/>
            <person name="Grigoriev I."/>
        </authorList>
    </citation>
    <scope>NUCLEOTIDE SEQUENCE</scope>
    <source>
        <strain evidence="1">CBS 690.94</strain>
    </source>
</reference>
<keyword evidence="2" id="KW-1185">Reference proteome</keyword>
<dbReference type="Proteomes" id="UP000799764">
    <property type="component" value="Unassembled WGS sequence"/>
</dbReference>
<organism evidence="1 2">
    <name type="scientific">Karstenula rhodostoma CBS 690.94</name>
    <dbReference type="NCBI Taxonomy" id="1392251"/>
    <lineage>
        <taxon>Eukaryota</taxon>
        <taxon>Fungi</taxon>
        <taxon>Dikarya</taxon>
        <taxon>Ascomycota</taxon>
        <taxon>Pezizomycotina</taxon>
        <taxon>Dothideomycetes</taxon>
        <taxon>Pleosporomycetidae</taxon>
        <taxon>Pleosporales</taxon>
        <taxon>Massarineae</taxon>
        <taxon>Didymosphaeriaceae</taxon>
        <taxon>Karstenula</taxon>
    </lineage>
</organism>
<gene>
    <name evidence="1" type="ORF">P171DRAFT_223696</name>
</gene>
<name>A0A9P4PTN1_9PLEO</name>
<dbReference type="EMBL" id="MU001495">
    <property type="protein sequence ID" value="KAF2449073.1"/>
    <property type="molecule type" value="Genomic_DNA"/>
</dbReference>
<dbReference type="AlphaFoldDB" id="A0A9P4PTN1"/>
<evidence type="ECO:0000313" key="1">
    <source>
        <dbReference type="EMBL" id="KAF2449073.1"/>
    </source>
</evidence>